<dbReference type="SUPFAM" id="SSF56219">
    <property type="entry name" value="DNase I-like"/>
    <property type="match status" value="1"/>
</dbReference>
<name>A0A0L6UIF6_9BASI</name>
<reference evidence="1 2" key="1">
    <citation type="submission" date="2015-08" db="EMBL/GenBank/DDBJ databases">
        <title>Next Generation Sequencing and Analysis of the Genome of Puccinia sorghi L Schw, the Causal Agent of Maize Common Rust.</title>
        <authorList>
            <person name="Rochi L."/>
            <person name="Burguener G."/>
            <person name="Darino M."/>
            <person name="Turjanski A."/>
            <person name="Kreff E."/>
            <person name="Dieguez M.J."/>
            <person name="Sacco F."/>
        </authorList>
    </citation>
    <scope>NUCLEOTIDE SEQUENCE [LARGE SCALE GENOMIC DNA]</scope>
    <source>
        <strain evidence="1 2">RO10H11247</strain>
    </source>
</reference>
<evidence type="ECO:0000313" key="2">
    <source>
        <dbReference type="Proteomes" id="UP000037035"/>
    </source>
</evidence>
<dbReference type="EMBL" id="LAVV01011215">
    <property type="protein sequence ID" value="KNZ48047.1"/>
    <property type="molecule type" value="Genomic_DNA"/>
</dbReference>
<evidence type="ECO:0008006" key="3">
    <source>
        <dbReference type="Google" id="ProtNLM"/>
    </source>
</evidence>
<dbReference type="AlphaFoldDB" id="A0A0L6UIF6"/>
<protein>
    <recommendedName>
        <fullName evidence="3">Endonuclease/exonuclease/phosphatase domain-containing protein</fullName>
    </recommendedName>
</protein>
<sequence length="363" mass="42437">MVKILMEMMVPTVLPEIVGEGSAQWETVNKPQTLPSVVSWTKPYNGDLRQDLQMHSALEHFLRHHENLYKGTVKIKPILQPNRRRRFDLWVKHENSAGLQKALKLDYKGQQMLSQMIDPDQTNLNELISKSMLPRYRLYLWKAYRDHPLKTKRNVEVNEEQKLNLLTWNINGIKSKLPSLKHLLQEKQIAITSIQEHLRTIKNYVPGIQGYNLFDRPKEKGFRGQCLYVHQTSNAHEIDTQTKNIIYCTCPLAPHKEKIEDLFGILNHIRKSSLRNLHLEIIKDPNIASTRATSKVERRYIDHFLNTPEVVSMVKNFIVEKSLFNISDHWPVIQSLNMLEKPKVNTKPKSKVWNRKGIDGHGW</sequence>
<dbReference type="STRING" id="27349.A0A0L6UIF6"/>
<dbReference type="OrthoDB" id="2671967at2759"/>
<dbReference type="InterPro" id="IPR036691">
    <property type="entry name" value="Endo/exonu/phosph_ase_sf"/>
</dbReference>
<keyword evidence="2" id="KW-1185">Reference proteome</keyword>
<gene>
    <name evidence="1" type="ORF">VP01_5947g1</name>
</gene>
<feature type="non-terminal residue" evidence="1">
    <location>
        <position position="363"/>
    </location>
</feature>
<dbReference type="Gene3D" id="3.60.10.10">
    <property type="entry name" value="Endonuclease/exonuclease/phosphatase"/>
    <property type="match status" value="1"/>
</dbReference>
<dbReference type="VEuPathDB" id="FungiDB:VP01_5947g1"/>
<proteinExistence type="predicted"/>
<dbReference type="Proteomes" id="UP000037035">
    <property type="component" value="Unassembled WGS sequence"/>
</dbReference>
<accession>A0A0L6UIF6</accession>
<evidence type="ECO:0000313" key="1">
    <source>
        <dbReference type="EMBL" id="KNZ48047.1"/>
    </source>
</evidence>
<organism evidence="1 2">
    <name type="scientific">Puccinia sorghi</name>
    <dbReference type="NCBI Taxonomy" id="27349"/>
    <lineage>
        <taxon>Eukaryota</taxon>
        <taxon>Fungi</taxon>
        <taxon>Dikarya</taxon>
        <taxon>Basidiomycota</taxon>
        <taxon>Pucciniomycotina</taxon>
        <taxon>Pucciniomycetes</taxon>
        <taxon>Pucciniales</taxon>
        <taxon>Pucciniaceae</taxon>
        <taxon>Puccinia</taxon>
    </lineage>
</organism>
<comment type="caution">
    <text evidence="1">The sequence shown here is derived from an EMBL/GenBank/DDBJ whole genome shotgun (WGS) entry which is preliminary data.</text>
</comment>